<name>A0A418VLD4_9PROT</name>
<dbReference type="CDD" id="cd00680">
    <property type="entry name" value="RHO_alpha_C"/>
    <property type="match status" value="1"/>
</dbReference>
<dbReference type="InterPro" id="IPR036922">
    <property type="entry name" value="Rieske_2Fe-2S_sf"/>
</dbReference>
<dbReference type="OrthoDB" id="7456916at2"/>
<dbReference type="PRINTS" id="PR00090">
    <property type="entry name" value="RNGDIOXGNASE"/>
</dbReference>
<dbReference type="GO" id="GO:0016491">
    <property type="term" value="F:oxidoreductase activity"/>
    <property type="evidence" value="ECO:0007669"/>
    <property type="project" value="UniProtKB-KW"/>
</dbReference>
<dbReference type="Proteomes" id="UP000283458">
    <property type="component" value="Unassembled WGS sequence"/>
</dbReference>
<keyword evidence="5" id="KW-0408">Iron</keyword>
<dbReference type="PROSITE" id="PS51296">
    <property type="entry name" value="RIESKE"/>
    <property type="match status" value="1"/>
</dbReference>
<dbReference type="Pfam" id="PF00355">
    <property type="entry name" value="Rieske"/>
    <property type="match status" value="1"/>
</dbReference>
<keyword evidence="2" id="KW-0001">2Fe-2S</keyword>
<dbReference type="GO" id="GO:0005506">
    <property type="term" value="F:iron ion binding"/>
    <property type="evidence" value="ECO:0007669"/>
    <property type="project" value="InterPro"/>
</dbReference>
<dbReference type="SUPFAM" id="SSF55961">
    <property type="entry name" value="Bet v1-like"/>
    <property type="match status" value="1"/>
</dbReference>
<dbReference type="GO" id="GO:0051537">
    <property type="term" value="F:2 iron, 2 sulfur cluster binding"/>
    <property type="evidence" value="ECO:0007669"/>
    <property type="project" value="UniProtKB-KW"/>
</dbReference>
<dbReference type="AlphaFoldDB" id="A0A418VLD4"/>
<dbReference type="Gene3D" id="2.102.10.10">
    <property type="entry name" value="Rieske [2Fe-2S] iron-sulphur domain"/>
    <property type="match status" value="1"/>
</dbReference>
<dbReference type="CDD" id="cd03469">
    <property type="entry name" value="Rieske_RO_Alpha_N"/>
    <property type="match status" value="1"/>
</dbReference>
<dbReference type="InterPro" id="IPR001663">
    <property type="entry name" value="Rng_hydr_dOase-A"/>
</dbReference>
<evidence type="ECO:0000256" key="2">
    <source>
        <dbReference type="ARBA" id="ARBA00022714"/>
    </source>
</evidence>
<dbReference type="InterPro" id="IPR017941">
    <property type="entry name" value="Rieske_2Fe-2S"/>
</dbReference>
<evidence type="ECO:0000313" key="9">
    <source>
        <dbReference type="Proteomes" id="UP000283458"/>
    </source>
</evidence>
<keyword evidence="3" id="KW-0479">Metal-binding</keyword>
<evidence type="ECO:0000313" key="8">
    <source>
        <dbReference type="EMBL" id="RJF76896.1"/>
    </source>
</evidence>
<evidence type="ECO:0000256" key="6">
    <source>
        <dbReference type="ARBA" id="ARBA00023014"/>
    </source>
</evidence>
<reference evidence="8 9" key="1">
    <citation type="submission" date="2018-09" db="EMBL/GenBank/DDBJ databases">
        <authorList>
            <person name="Zhu H."/>
        </authorList>
    </citation>
    <scope>NUCLEOTIDE SEQUENCE [LARGE SCALE GENOMIC DNA]</scope>
    <source>
        <strain evidence="8 9">K2W22B-5</strain>
    </source>
</reference>
<dbReference type="PANTHER" id="PTHR43756:SF5">
    <property type="entry name" value="CHOLINE MONOOXYGENASE, CHLOROPLASTIC"/>
    <property type="match status" value="1"/>
</dbReference>
<protein>
    <submittedName>
        <fullName evidence="8">(2Fe-2S)-binding protein</fullName>
    </submittedName>
</protein>
<comment type="caution">
    <text evidence="8">The sequence shown here is derived from an EMBL/GenBank/DDBJ whole genome shotgun (WGS) entry which is preliminary data.</text>
</comment>
<evidence type="ECO:0000256" key="4">
    <source>
        <dbReference type="ARBA" id="ARBA00023002"/>
    </source>
</evidence>
<evidence type="ECO:0000259" key="7">
    <source>
        <dbReference type="PROSITE" id="PS51296"/>
    </source>
</evidence>
<keyword evidence="4" id="KW-0560">Oxidoreductase</keyword>
<gene>
    <name evidence="8" type="ORF">D3877_28260</name>
</gene>
<dbReference type="EMBL" id="QYUL01000006">
    <property type="protein sequence ID" value="RJF76896.1"/>
    <property type="molecule type" value="Genomic_DNA"/>
</dbReference>
<dbReference type="InterPro" id="IPR015879">
    <property type="entry name" value="Ring_hydroxy_dOase_asu_C_dom"/>
</dbReference>
<dbReference type="SUPFAM" id="SSF50022">
    <property type="entry name" value="ISP domain"/>
    <property type="match status" value="1"/>
</dbReference>
<organism evidence="8 9">
    <name type="scientific">Azospirillum cavernae</name>
    <dbReference type="NCBI Taxonomy" id="2320860"/>
    <lineage>
        <taxon>Bacteria</taxon>
        <taxon>Pseudomonadati</taxon>
        <taxon>Pseudomonadota</taxon>
        <taxon>Alphaproteobacteria</taxon>
        <taxon>Rhodospirillales</taxon>
        <taxon>Azospirillaceae</taxon>
        <taxon>Azospirillum</taxon>
    </lineage>
</organism>
<comment type="cofactor">
    <cofactor evidence="1">
        <name>Fe cation</name>
        <dbReference type="ChEBI" id="CHEBI:24875"/>
    </cofactor>
</comment>
<proteinExistence type="predicted"/>
<evidence type="ECO:0000256" key="3">
    <source>
        <dbReference type="ARBA" id="ARBA00022723"/>
    </source>
</evidence>
<dbReference type="PANTHER" id="PTHR43756">
    <property type="entry name" value="CHOLINE MONOOXYGENASE, CHLOROPLASTIC"/>
    <property type="match status" value="1"/>
</dbReference>
<accession>A0A418VLD4</accession>
<evidence type="ECO:0000256" key="1">
    <source>
        <dbReference type="ARBA" id="ARBA00001962"/>
    </source>
</evidence>
<dbReference type="Pfam" id="PF00848">
    <property type="entry name" value="Ring_hydroxyl_A"/>
    <property type="match status" value="1"/>
</dbReference>
<dbReference type="Gene3D" id="3.90.380.10">
    <property type="entry name" value="Naphthalene 1,2-dioxygenase Alpha Subunit, Chain A, domain 1"/>
    <property type="match status" value="1"/>
</dbReference>
<keyword evidence="9" id="KW-1185">Reference proteome</keyword>
<feature type="domain" description="Rieske" evidence="7">
    <location>
        <begin position="42"/>
        <end position="122"/>
    </location>
</feature>
<sequence length="378" mass="42295">MHTPPSAPGFAPAKAVPGIPPAAYHDPAVFAVEEERIFRRCWVFAGFTDDLAKSGDWLTRRIGGLDVVVRNFDGELRAFRNVCAHRFAIIKREPRGNGLLRCGYHGWTYDRDGVPYGIPGNDAFFGLDKAGRCKRALTPVAVAACGRFLFLRIAAEGPTLEDWLGPYGEVLRHASDIFVRSFDEQEMVWNANWKMGVESVLEVYHADTVHPTTFRKLVKGDWRCDHAGAHSRGVTSVSDQSARWWDGVAKRLDFRPSERLRDYDHLHIFPNLEIGFTRGLVMSVQSYDPLDPARCALRLRLFLADPGGLDGGGKGGSAARRVIEDTARDLNVALLREDQEESEQAFRGVRQTDAPALLGLNEERIQQFHAVWRDAVGR</sequence>
<keyword evidence="6" id="KW-0411">Iron-sulfur</keyword>
<evidence type="ECO:0000256" key="5">
    <source>
        <dbReference type="ARBA" id="ARBA00023004"/>
    </source>
</evidence>